<dbReference type="PROSITE" id="PS00028">
    <property type="entry name" value="ZINC_FINGER_C2H2_1"/>
    <property type="match status" value="1"/>
</dbReference>
<feature type="compositionally biased region" description="Basic and acidic residues" evidence="1">
    <location>
        <begin position="168"/>
        <end position="184"/>
    </location>
</feature>
<feature type="compositionally biased region" description="Low complexity" evidence="1">
    <location>
        <begin position="50"/>
        <end position="61"/>
    </location>
</feature>
<dbReference type="GO" id="GO:0005634">
    <property type="term" value="C:nucleus"/>
    <property type="evidence" value="ECO:0007669"/>
    <property type="project" value="TreeGrafter"/>
</dbReference>
<gene>
    <name evidence="3" type="ORF">TGEB3V08_LOCUS5643</name>
</gene>
<organism evidence="3">
    <name type="scientific">Timema genevievae</name>
    <name type="common">Walking stick</name>
    <dbReference type="NCBI Taxonomy" id="629358"/>
    <lineage>
        <taxon>Eukaryota</taxon>
        <taxon>Metazoa</taxon>
        <taxon>Ecdysozoa</taxon>
        <taxon>Arthropoda</taxon>
        <taxon>Hexapoda</taxon>
        <taxon>Insecta</taxon>
        <taxon>Pterygota</taxon>
        <taxon>Neoptera</taxon>
        <taxon>Polyneoptera</taxon>
        <taxon>Phasmatodea</taxon>
        <taxon>Timematodea</taxon>
        <taxon>Timematoidea</taxon>
        <taxon>Timematidae</taxon>
        <taxon>Timema</taxon>
    </lineage>
</organism>
<feature type="compositionally biased region" description="Basic and acidic residues" evidence="1">
    <location>
        <begin position="224"/>
        <end position="325"/>
    </location>
</feature>
<accession>A0A7R9K0E2</accession>
<name>A0A7R9K0E2_TIMGE</name>
<dbReference type="PANTHER" id="PTHR15491:SF9">
    <property type="entry name" value="CIP1-INTERACTING ZINC FINGER PROTEIN"/>
    <property type="match status" value="1"/>
</dbReference>
<feature type="domain" description="C2H2-type" evidence="2">
    <location>
        <begin position="370"/>
        <end position="392"/>
    </location>
</feature>
<dbReference type="InterPro" id="IPR026811">
    <property type="entry name" value="CIZ1"/>
</dbReference>
<feature type="region of interest" description="Disordered" evidence="1">
    <location>
        <begin position="145"/>
        <end position="325"/>
    </location>
</feature>
<dbReference type="AlphaFoldDB" id="A0A7R9K0E2"/>
<dbReference type="Pfam" id="PF23330">
    <property type="entry name" value="zf-C2H2_14"/>
    <property type="match status" value="1"/>
</dbReference>
<dbReference type="InterPro" id="IPR013087">
    <property type="entry name" value="Znf_C2H2_type"/>
</dbReference>
<evidence type="ECO:0000259" key="2">
    <source>
        <dbReference type="PROSITE" id="PS00028"/>
    </source>
</evidence>
<proteinExistence type="predicted"/>
<dbReference type="PANTHER" id="PTHR15491">
    <property type="match status" value="1"/>
</dbReference>
<protein>
    <recommendedName>
        <fullName evidence="2">C2H2-type domain-containing protein</fullName>
    </recommendedName>
</protein>
<sequence length="508" mass="56578">MLRVGGAGWIWEMLDGGADGGAEGEVRSMVELRVLRVMSYRGGYRRERSSYQGSNYSNSSNYGGGSYEGSRGSSNVNPWEGGMVPGRSSGGSFSAGIAGLLPTPSQPNLLSQLSSPEAQLAIASNLLTSLLRPQQSQVPSLLSLSDMTQSNNGGPGGYRHQNQYGENRYQDRRKPMRDGRRIEPYTKVSSSWPGQNRRGGPIRPGSDRRPQGRTTSLGKGGGRISKDGKLSKKDDDKAKTDSDQDKDGKNEEDDGKLSKKDDDKAKTDSDQDKDGKNEEDGKREEGDDEDKKRDWKEEKKSEDEGDKSKGKVAEQQREIELDRMKRQGKRFHMGTQEYCTMCDLTFYGSLVTHRKHERHQQLKAFLHPRCLPCGKEFPTRIEWDHHRLTPLHLKKTAEARKKQKAAAGGDDEDEFTLDDFISAESGSYGIGDELNKDIKVLLLIVGDELNKDIKVLLLIVGDELNKDIKVRRVEQGHQGVIVEGDELNKDIKVLLLIVGDELNKDIKV</sequence>
<dbReference type="EMBL" id="OE841144">
    <property type="protein sequence ID" value="CAD7594371.1"/>
    <property type="molecule type" value="Genomic_DNA"/>
</dbReference>
<evidence type="ECO:0000313" key="3">
    <source>
        <dbReference type="EMBL" id="CAD7594371.1"/>
    </source>
</evidence>
<dbReference type="InterPro" id="IPR056345">
    <property type="entry name" value="Znf-C2H2_CIZ1"/>
</dbReference>
<reference evidence="3" key="1">
    <citation type="submission" date="2020-11" db="EMBL/GenBank/DDBJ databases">
        <authorList>
            <person name="Tran Van P."/>
        </authorList>
    </citation>
    <scope>NUCLEOTIDE SEQUENCE</scope>
</reference>
<evidence type="ECO:0000256" key="1">
    <source>
        <dbReference type="SAM" id="MobiDB-lite"/>
    </source>
</evidence>
<feature type="region of interest" description="Disordered" evidence="1">
    <location>
        <begin position="49"/>
        <end position="81"/>
    </location>
</feature>